<evidence type="ECO:0000256" key="3">
    <source>
        <dbReference type="SAM" id="MobiDB-lite"/>
    </source>
</evidence>
<protein>
    <submittedName>
        <fullName evidence="4">Ribose 5-phosphate isomerase B</fullName>
        <ecNumber evidence="4">5.3.1.6</ecNumber>
    </submittedName>
</protein>
<dbReference type="InterPro" id="IPR036569">
    <property type="entry name" value="RpiB_LacA_LacB_sf"/>
</dbReference>
<dbReference type="NCBIfam" id="NF004051">
    <property type="entry name" value="PRK05571.1"/>
    <property type="match status" value="1"/>
</dbReference>
<evidence type="ECO:0000256" key="1">
    <source>
        <dbReference type="ARBA" id="ARBA00008754"/>
    </source>
</evidence>
<organism evidence="4 5">
    <name type="scientific">Roseiconus lacunae</name>
    <dbReference type="NCBI Taxonomy" id="2605694"/>
    <lineage>
        <taxon>Bacteria</taxon>
        <taxon>Pseudomonadati</taxon>
        <taxon>Planctomycetota</taxon>
        <taxon>Planctomycetia</taxon>
        <taxon>Pirellulales</taxon>
        <taxon>Pirellulaceae</taxon>
        <taxon>Roseiconus</taxon>
    </lineage>
</organism>
<comment type="caution">
    <text evidence="4">The sequence shown here is derived from an EMBL/GenBank/DDBJ whole genome shotgun (WGS) entry which is preliminary data.</text>
</comment>
<name>A0ABT7PQY1_9BACT</name>
<sequence length="177" mass="19317">MRISLGSDHRGVHIKARLIQSLQANSFDVIDEGTFDEIAVDYPDYAECVARRVSCGEADRGILICGTGIGMAITANKFSGVRAAPCYDEVMVEMSRRHNDVNILCLPGDLIGERSVDDLVLRWLQTEFDGGRHSKRLDKICKIETKNVDSVGPASLGAVKPDSQATEDHPAAQRTTS</sequence>
<dbReference type="InterPro" id="IPR051812">
    <property type="entry name" value="SPI_LacAB/RpiB"/>
</dbReference>
<reference evidence="4 5" key="1">
    <citation type="submission" date="2023-06" db="EMBL/GenBank/DDBJ databases">
        <title>Roseiconus lacunae JC819 isolated from Gulf of Mannar region, Tamil Nadu.</title>
        <authorList>
            <person name="Pk S."/>
            <person name="Ch S."/>
            <person name="Ch V.R."/>
        </authorList>
    </citation>
    <scope>NUCLEOTIDE SEQUENCE [LARGE SCALE GENOMIC DNA]</scope>
    <source>
        <strain evidence="4 5">JC819</strain>
    </source>
</reference>
<dbReference type="NCBIfam" id="TIGR01120">
    <property type="entry name" value="rpiB"/>
    <property type="match status" value="1"/>
</dbReference>
<dbReference type="Gene3D" id="3.40.1400.10">
    <property type="entry name" value="Sugar-phosphate isomerase, RpiB/LacA/LacB"/>
    <property type="match status" value="1"/>
</dbReference>
<dbReference type="SUPFAM" id="SSF89623">
    <property type="entry name" value="Ribose/Galactose isomerase RpiB/AlsB"/>
    <property type="match status" value="1"/>
</dbReference>
<dbReference type="EC" id="5.3.1.6" evidence="4"/>
<keyword evidence="5" id="KW-1185">Reference proteome</keyword>
<feature type="region of interest" description="Disordered" evidence="3">
    <location>
        <begin position="151"/>
        <end position="177"/>
    </location>
</feature>
<evidence type="ECO:0000313" key="5">
    <source>
        <dbReference type="Proteomes" id="UP001239462"/>
    </source>
</evidence>
<dbReference type="GO" id="GO:0004751">
    <property type="term" value="F:ribose-5-phosphate isomerase activity"/>
    <property type="evidence" value="ECO:0007669"/>
    <property type="project" value="UniProtKB-EC"/>
</dbReference>
<dbReference type="InterPro" id="IPR004785">
    <property type="entry name" value="RpiB"/>
</dbReference>
<keyword evidence="2 4" id="KW-0413">Isomerase</keyword>
<dbReference type="EMBL" id="JASZZN010000028">
    <property type="protein sequence ID" value="MDM4018902.1"/>
    <property type="molecule type" value="Genomic_DNA"/>
</dbReference>
<dbReference type="RefSeq" id="WP_149498135.1">
    <property type="nucleotide sequence ID" value="NZ_CP141221.1"/>
</dbReference>
<dbReference type="Proteomes" id="UP001239462">
    <property type="component" value="Unassembled WGS sequence"/>
</dbReference>
<dbReference type="PANTHER" id="PTHR43732">
    <property type="entry name" value="RIBOSE 5-PHOSPHATE ISOMERASE-RELATED"/>
    <property type="match status" value="1"/>
</dbReference>
<dbReference type="PANTHER" id="PTHR43732:SF1">
    <property type="entry name" value="RIBOSE 5-PHOSPHATE ISOMERASE"/>
    <property type="match status" value="1"/>
</dbReference>
<proteinExistence type="inferred from homology"/>
<evidence type="ECO:0000256" key="2">
    <source>
        <dbReference type="ARBA" id="ARBA00023235"/>
    </source>
</evidence>
<gene>
    <name evidence="4" type="primary">rpiB</name>
    <name evidence="4" type="ORF">QTN89_25845</name>
</gene>
<dbReference type="NCBIfam" id="TIGR00689">
    <property type="entry name" value="rpiB_lacA_lacB"/>
    <property type="match status" value="1"/>
</dbReference>
<accession>A0ABT7PQY1</accession>
<dbReference type="Pfam" id="PF02502">
    <property type="entry name" value="LacAB_rpiB"/>
    <property type="match status" value="1"/>
</dbReference>
<dbReference type="PIRSF" id="PIRSF005384">
    <property type="entry name" value="RpiB_LacA_B"/>
    <property type="match status" value="1"/>
</dbReference>
<dbReference type="InterPro" id="IPR003500">
    <property type="entry name" value="RpiB_LacA_LacB"/>
</dbReference>
<evidence type="ECO:0000313" key="4">
    <source>
        <dbReference type="EMBL" id="MDM4018902.1"/>
    </source>
</evidence>
<comment type="similarity">
    <text evidence="1">Belongs to the LacAB/RpiB family.</text>
</comment>